<evidence type="ECO:0000313" key="2">
    <source>
        <dbReference type="EMBL" id="WOK07075.1"/>
    </source>
</evidence>
<name>A0ABZ0ISY7_9BACT</name>
<protein>
    <submittedName>
        <fullName evidence="2">Uncharacterized protein</fullName>
    </submittedName>
</protein>
<sequence>MKNLSRNTVLLMVGYVVLKWTIIISAGTYLYSSENWRNEYFLVFPLLAVIVIGIKNRKRLFGKKKAMEEIDQGR</sequence>
<proteinExistence type="predicted"/>
<dbReference type="Proteomes" id="UP001302349">
    <property type="component" value="Chromosome"/>
</dbReference>
<keyword evidence="1" id="KW-0812">Transmembrane</keyword>
<feature type="transmembrane region" description="Helical" evidence="1">
    <location>
        <begin position="37"/>
        <end position="54"/>
    </location>
</feature>
<reference evidence="2 3" key="1">
    <citation type="journal article" date="2023" name="Microbiol. Resour. Announc.">
        <title>Complete Genome Sequence of Imperialibacter roseus strain P4T.</title>
        <authorList>
            <person name="Tizabi D.R."/>
            <person name="Bachvaroff T."/>
            <person name="Hill R.T."/>
        </authorList>
    </citation>
    <scope>NUCLEOTIDE SEQUENCE [LARGE SCALE GENOMIC DNA]</scope>
    <source>
        <strain evidence="2 3">P4T</strain>
    </source>
</reference>
<gene>
    <name evidence="2" type="ORF">RT717_00380</name>
</gene>
<keyword evidence="1" id="KW-1133">Transmembrane helix</keyword>
<keyword evidence="1" id="KW-0472">Membrane</keyword>
<accession>A0ABZ0ISY7</accession>
<feature type="transmembrane region" description="Helical" evidence="1">
    <location>
        <begin position="9"/>
        <end position="31"/>
    </location>
</feature>
<dbReference type="EMBL" id="CP136051">
    <property type="protein sequence ID" value="WOK07075.1"/>
    <property type="molecule type" value="Genomic_DNA"/>
</dbReference>
<organism evidence="2 3">
    <name type="scientific">Imperialibacter roseus</name>
    <dbReference type="NCBI Taxonomy" id="1324217"/>
    <lineage>
        <taxon>Bacteria</taxon>
        <taxon>Pseudomonadati</taxon>
        <taxon>Bacteroidota</taxon>
        <taxon>Cytophagia</taxon>
        <taxon>Cytophagales</taxon>
        <taxon>Flammeovirgaceae</taxon>
        <taxon>Imperialibacter</taxon>
    </lineage>
</organism>
<evidence type="ECO:0000256" key="1">
    <source>
        <dbReference type="SAM" id="Phobius"/>
    </source>
</evidence>
<evidence type="ECO:0000313" key="3">
    <source>
        <dbReference type="Proteomes" id="UP001302349"/>
    </source>
</evidence>
<keyword evidence="3" id="KW-1185">Reference proteome</keyword>
<dbReference type="RefSeq" id="WP_317489764.1">
    <property type="nucleotide sequence ID" value="NZ_CP136051.1"/>
</dbReference>